<organism evidence="1 2">
    <name type="scientific">Lampropedia hyalina DSM 16112</name>
    <dbReference type="NCBI Taxonomy" id="1122156"/>
    <lineage>
        <taxon>Bacteria</taxon>
        <taxon>Pseudomonadati</taxon>
        <taxon>Pseudomonadota</taxon>
        <taxon>Betaproteobacteria</taxon>
        <taxon>Burkholderiales</taxon>
        <taxon>Comamonadaceae</taxon>
        <taxon>Lampropedia</taxon>
    </lineage>
</organism>
<accession>A0A1M5BSK6</accession>
<name>A0A1M5BSK6_9BURK</name>
<dbReference type="EMBL" id="FQUZ01000023">
    <property type="protein sequence ID" value="SHF45435.1"/>
    <property type="molecule type" value="Genomic_DNA"/>
</dbReference>
<proteinExistence type="predicted"/>
<dbReference type="Proteomes" id="UP000184327">
    <property type="component" value="Unassembled WGS sequence"/>
</dbReference>
<dbReference type="STRING" id="1122156.SAMN02745117_01978"/>
<dbReference type="RefSeq" id="WP_073356532.1">
    <property type="nucleotide sequence ID" value="NZ_FQUZ01000023.1"/>
</dbReference>
<reference evidence="1 2" key="1">
    <citation type="submission" date="2016-11" db="EMBL/GenBank/DDBJ databases">
        <authorList>
            <person name="Jaros S."/>
            <person name="Januszkiewicz K."/>
            <person name="Wedrychowicz H."/>
        </authorList>
    </citation>
    <scope>NUCLEOTIDE SEQUENCE [LARGE SCALE GENOMIC DNA]</scope>
    <source>
        <strain evidence="1 2">DSM 16112</strain>
    </source>
</reference>
<gene>
    <name evidence="1" type="ORF">SAMN02745117_01978</name>
</gene>
<sequence length="180" mass="19774">MTEYKILFTGTMGAGKTTAISSVSDTPTVVTDVANNDSSVAKERTTVGLDFGLLTLDSGDRIRLFGTPGQERFSFLWDILAKNALGIIILTDNSRPDPVQDMLVYVDGFAEQLSRLPCAVGVGRTESHSSPNLDDYSEALSQRGFVFPVLPVDVRRREDVVLLIDTLLSQLETFILMENR</sequence>
<dbReference type="Gene3D" id="3.40.50.300">
    <property type="entry name" value="P-loop containing nucleotide triphosphate hydrolases"/>
    <property type="match status" value="1"/>
</dbReference>
<evidence type="ECO:0008006" key="3">
    <source>
        <dbReference type="Google" id="ProtNLM"/>
    </source>
</evidence>
<dbReference type="SUPFAM" id="SSF52540">
    <property type="entry name" value="P-loop containing nucleoside triphosphate hydrolases"/>
    <property type="match status" value="1"/>
</dbReference>
<protein>
    <recommendedName>
        <fullName evidence="3">GTP-binding protein</fullName>
    </recommendedName>
</protein>
<evidence type="ECO:0000313" key="1">
    <source>
        <dbReference type="EMBL" id="SHF45435.1"/>
    </source>
</evidence>
<dbReference type="PANTHER" id="PTHR42708">
    <property type="entry name" value="ATP/GTP-BINDING PROTEIN-RELATED"/>
    <property type="match status" value="1"/>
</dbReference>
<dbReference type="OrthoDB" id="4319884at2"/>
<keyword evidence="2" id="KW-1185">Reference proteome</keyword>
<dbReference type="PANTHER" id="PTHR42708:SF1">
    <property type="entry name" value="GLIDING MOTILITY PROTEIN MGLA"/>
    <property type="match status" value="1"/>
</dbReference>
<evidence type="ECO:0000313" key="2">
    <source>
        <dbReference type="Proteomes" id="UP000184327"/>
    </source>
</evidence>
<dbReference type="InterPro" id="IPR027417">
    <property type="entry name" value="P-loop_NTPase"/>
</dbReference>
<dbReference type="AlphaFoldDB" id="A0A1M5BSK6"/>
<dbReference type="InterPro" id="IPR052705">
    <property type="entry name" value="Gliding_Motility_GTPase"/>
</dbReference>